<dbReference type="Gene3D" id="3.30.70.360">
    <property type="match status" value="1"/>
</dbReference>
<dbReference type="InterPro" id="IPR002933">
    <property type="entry name" value="Peptidase_M20"/>
</dbReference>
<protein>
    <submittedName>
        <fullName evidence="7">M20/M25/M40 family metallo-hydrolase</fullName>
    </submittedName>
</protein>
<feature type="domain" description="Peptidase M20 dimerisation" evidence="6">
    <location>
        <begin position="234"/>
        <end position="379"/>
    </location>
</feature>
<evidence type="ECO:0000313" key="8">
    <source>
        <dbReference type="Proteomes" id="UP000472676"/>
    </source>
</evidence>
<gene>
    <name evidence="7" type="ORF">G7Y85_16760</name>
</gene>
<accession>A0A6M2BV15</accession>
<dbReference type="SUPFAM" id="SSF55031">
    <property type="entry name" value="Bacterial exopeptidase dimerisation domain"/>
    <property type="match status" value="1"/>
</dbReference>
<evidence type="ECO:0000256" key="5">
    <source>
        <dbReference type="ARBA" id="ARBA00022833"/>
    </source>
</evidence>
<sequence length="485" mass="51527">MRYLLILAVPVLLLGVALLLPTMQASTPASRAAPVAIAVDDAALAEHLAAAIRIATVSPTAELPNDAAFDAFAALLQTQYPRAHAALELDTVDKHGLLYRWPGSDAELAPVLLLAHQDVVPVEAAALPRWQHAPFSGDVSDGYIWGRGTLDNKGNLIAQLEAVEALLAQGYAPRRTLYFAYGYDEETGGVHGASEIAAVLEQRGVHALFGVDEGGAITQGVIKAVRAPIASIMTAEKGYVSFELLAHAAGGHSSMPPKVTAIGELARAITQLEAAPMPARLTAPVSGMLDALAPSLPFAQRLAIANRWLFATVLLHQLAQAPVTNALVRTTTAPTIFDAGVKDNVLPGEARAVVNFRLLPGDTIADVRAHVIAAINDPAITVRNDPQLSEEASPDEDAGGPGFAILRKTVEQIFPDAIVVPGLVVGATDLRHYADVMDARYNFTPGRLQADDLERIHGVDERVSVDEFANMVRFYRQLLQNVSAP</sequence>
<reference evidence="7 8" key="1">
    <citation type="journal article" date="2014" name="Int. J. Syst. Evol. Microbiol.">
        <title>Solimonas terrae sp. nov., isolated from soil.</title>
        <authorList>
            <person name="Kim S.J."/>
            <person name="Moon J.Y."/>
            <person name="Weon H.Y."/>
            <person name="Ahn J.H."/>
            <person name="Chen W.M."/>
            <person name="Kwon S.W."/>
        </authorList>
    </citation>
    <scope>NUCLEOTIDE SEQUENCE [LARGE SCALE GENOMIC DNA]</scope>
    <source>
        <strain evidence="7 8">KIS83-12</strain>
    </source>
</reference>
<keyword evidence="3" id="KW-0479">Metal-binding</keyword>
<evidence type="ECO:0000313" key="7">
    <source>
        <dbReference type="EMBL" id="NGY06426.1"/>
    </source>
</evidence>
<dbReference type="SUPFAM" id="SSF53187">
    <property type="entry name" value="Zn-dependent exopeptidases"/>
    <property type="match status" value="1"/>
</dbReference>
<evidence type="ECO:0000256" key="2">
    <source>
        <dbReference type="ARBA" id="ARBA00022670"/>
    </source>
</evidence>
<evidence type="ECO:0000256" key="3">
    <source>
        <dbReference type="ARBA" id="ARBA00022723"/>
    </source>
</evidence>
<comment type="similarity">
    <text evidence="1">Belongs to the peptidase M20A family.</text>
</comment>
<dbReference type="RefSeq" id="WP_166259986.1">
    <property type="nucleotide sequence ID" value="NZ_JAAMOW010000009.1"/>
</dbReference>
<dbReference type="Pfam" id="PF01546">
    <property type="entry name" value="Peptidase_M20"/>
    <property type="match status" value="1"/>
</dbReference>
<dbReference type="Gene3D" id="3.40.630.10">
    <property type="entry name" value="Zn peptidases"/>
    <property type="match status" value="1"/>
</dbReference>
<dbReference type="Pfam" id="PF07687">
    <property type="entry name" value="M20_dimer"/>
    <property type="match status" value="1"/>
</dbReference>
<dbReference type="PANTHER" id="PTHR45962:SF1">
    <property type="entry name" value="N-FATTY-ACYL-AMINO ACID SYNTHASE_HYDROLASE PM20D1"/>
    <property type="match status" value="1"/>
</dbReference>
<keyword evidence="2" id="KW-0645">Protease</keyword>
<evidence type="ECO:0000256" key="1">
    <source>
        <dbReference type="ARBA" id="ARBA00006247"/>
    </source>
</evidence>
<dbReference type="FunFam" id="3.40.630.10:FF:000027">
    <property type="entry name" value="N-fatty-acyl-amino acid synthase/hydrolase PM20D1"/>
    <property type="match status" value="1"/>
</dbReference>
<keyword evidence="4 7" id="KW-0378">Hydrolase</keyword>
<dbReference type="InterPro" id="IPR036264">
    <property type="entry name" value="Bact_exopeptidase_dim_dom"/>
</dbReference>
<dbReference type="InterPro" id="IPR011650">
    <property type="entry name" value="Peptidase_M20_dimer"/>
</dbReference>
<proteinExistence type="inferred from homology"/>
<evidence type="ECO:0000259" key="6">
    <source>
        <dbReference type="Pfam" id="PF07687"/>
    </source>
</evidence>
<keyword evidence="5" id="KW-0862">Zinc</keyword>
<dbReference type="EMBL" id="JAAMOW010000009">
    <property type="protein sequence ID" value="NGY06426.1"/>
    <property type="molecule type" value="Genomic_DNA"/>
</dbReference>
<keyword evidence="8" id="KW-1185">Reference proteome</keyword>
<dbReference type="GO" id="GO:0046872">
    <property type="term" value="F:metal ion binding"/>
    <property type="evidence" value="ECO:0007669"/>
    <property type="project" value="UniProtKB-KW"/>
</dbReference>
<dbReference type="InterPro" id="IPR047177">
    <property type="entry name" value="Pept_M20A"/>
</dbReference>
<organism evidence="7 8">
    <name type="scientific">Solimonas terrae</name>
    <dbReference type="NCBI Taxonomy" id="1396819"/>
    <lineage>
        <taxon>Bacteria</taxon>
        <taxon>Pseudomonadati</taxon>
        <taxon>Pseudomonadota</taxon>
        <taxon>Gammaproteobacteria</taxon>
        <taxon>Nevskiales</taxon>
        <taxon>Nevskiaceae</taxon>
        <taxon>Solimonas</taxon>
    </lineage>
</organism>
<dbReference type="PROSITE" id="PS00758">
    <property type="entry name" value="ARGE_DAPE_CPG2_1"/>
    <property type="match status" value="1"/>
</dbReference>
<dbReference type="PANTHER" id="PTHR45962">
    <property type="entry name" value="N-FATTY-ACYL-AMINO ACID SYNTHASE/HYDROLASE PM20D1"/>
    <property type="match status" value="1"/>
</dbReference>
<dbReference type="Gene3D" id="1.10.150.900">
    <property type="match status" value="1"/>
</dbReference>
<dbReference type="InterPro" id="IPR001261">
    <property type="entry name" value="ArgE/DapE_CS"/>
</dbReference>
<evidence type="ECO:0000256" key="4">
    <source>
        <dbReference type="ARBA" id="ARBA00022801"/>
    </source>
</evidence>
<dbReference type="GO" id="GO:0008233">
    <property type="term" value="F:peptidase activity"/>
    <property type="evidence" value="ECO:0007669"/>
    <property type="project" value="UniProtKB-KW"/>
</dbReference>
<dbReference type="Proteomes" id="UP000472676">
    <property type="component" value="Unassembled WGS sequence"/>
</dbReference>
<dbReference type="AlphaFoldDB" id="A0A6M2BV15"/>
<comment type="caution">
    <text evidence="7">The sequence shown here is derived from an EMBL/GenBank/DDBJ whole genome shotgun (WGS) entry which is preliminary data.</text>
</comment>
<name>A0A6M2BV15_9GAMM</name>
<dbReference type="GO" id="GO:0006508">
    <property type="term" value="P:proteolysis"/>
    <property type="evidence" value="ECO:0007669"/>
    <property type="project" value="UniProtKB-KW"/>
</dbReference>